<dbReference type="Proteomes" id="UP000015101">
    <property type="component" value="Unassembled WGS sequence"/>
</dbReference>
<keyword evidence="1" id="KW-0732">Signal</keyword>
<dbReference type="Gene3D" id="2.20.25.240">
    <property type="match status" value="1"/>
</dbReference>
<dbReference type="EnsemblMetazoa" id="HelroT169877">
    <property type="protein sequence ID" value="HelroP169877"/>
    <property type="gene ID" value="HelroG169877"/>
</dbReference>
<dbReference type="PANTHER" id="PTHR20956">
    <property type="entry name" value="HEH2P"/>
    <property type="match status" value="1"/>
</dbReference>
<accession>T1F2E3</accession>
<evidence type="ECO:0000313" key="4">
    <source>
        <dbReference type="Proteomes" id="UP000015101"/>
    </source>
</evidence>
<dbReference type="OrthoDB" id="10067360at2759"/>
<feature type="chain" id="PRO_5010980183" description="FLYWCH-type domain-containing protein" evidence="1">
    <location>
        <begin position="20"/>
        <end position="266"/>
    </location>
</feature>
<dbReference type="KEGG" id="hro:HELRODRAFT_169877"/>
<dbReference type="EMBL" id="AMQM01003418">
    <property type="status" value="NOT_ANNOTATED_CDS"/>
    <property type="molecule type" value="Genomic_DNA"/>
</dbReference>
<dbReference type="RefSeq" id="XP_009013928.1">
    <property type="nucleotide sequence ID" value="XM_009015680.1"/>
</dbReference>
<dbReference type="CTD" id="20202993"/>
<dbReference type="EMBL" id="KB096134">
    <property type="protein sequence ID" value="ESO08139.1"/>
    <property type="molecule type" value="Genomic_DNA"/>
</dbReference>
<dbReference type="InParanoid" id="T1F2E3"/>
<keyword evidence="4" id="KW-1185">Reference proteome</keyword>
<reference evidence="3" key="3">
    <citation type="submission" date="2015-06" db="UniProtKB">
        <authorList>
            <consortium name="EnsemblMetazoa"/>
        </authorList>
    </citation>
    <scope>IDENTIFICATION</scope>
</reference>
<evidence type="ECO:0000313" key="2">
    <source>
        <dbReference type="EMBL" id="ESO08139.1"/>
    </source>
</evidence>
<dbReference type="AlphaFoldDB" id="T1F2E3"/>
<reference evidence="4" key="1">
    <citation type="submission" date="2012-12" db="EMBL/GenBank/DDBJ databases">
        <authorList>
            <person name="Hellsten U."/>
            <person name="Grimwood J."/>
            <person name="Chapman J.A."/>
            <person name="Shapiro H."/>
            <person name="Aerts A."/>
            <person name="Otillar R.P."/>
            <person name="Terry A.Y."/>
            <person name="Boore J.L."/>
            <person name="Simakov O."/>
            <person name="Marletaz F."/>
            <person name="Cho S.-J."/>
            <person name="Edsinger-Gonzales E."/>
            <person name="Havlak P."/>
            <person name="Kuo D.-H."/>
            <person name="Larsson T."/>
            <person name="Lv J."/>
            <person name="Arendt D."/>
            <person name="Savage R."/>
            <person name="Osoegawa K."/>
            <person name="de Jong P."/>
            <person name="Lindberg D.R."/>
            <person name="Seaver E.C."/>
            <person name="Weisblat D.A."/>
            <person name="Putnam N.H."/>
            <person name="Grigoriev I.V."/>
            <person name="Rokhsar D.S."/>
        </authorList>
    </citation>
    <scope>NUCLEOTIDE SEQUENCE</scope>
</reference>
<gene>
    <name evidence="3" type="primary">20202993</name>
    <name evidence="2" type="ORF">HELRODRAFT_169877</name>
</gene>
<dbReference type="PANTHER" id="PTHR20956:SF12">
    <property type="entry name" value="FLYWCH-TYPE DOMAIN-CONTAINING PROTEIN"/>
    <property type="match status" value="1"/>
</dbReference>
<organism evidence="3 4">
    <name type="scientific">Helobdella robusta</name>
    <name type="common">Californian leech</name>
    <dbReference type="NCBI Taxonomy" id="6412"/>
    <lineage>
        <taxon>Eukaryota</taxon>
        <taxon>Metazoa</taxon>
        <taxon>Spiralia</taxon>
        <taxon>Lophotrochozoa</taxon>
        <taxon>Annelida</taxon>
        <taxon>Clitellata</taxon>
        <taxon>Hirudinea</taxon>
        <taxon>Rhynchobdellida</taxon>
        <taxon>Glossiphoniidae</taxon>
        <taxon>Helobdella</taxon>
    </lineage>
</organism>
<evidence type="ECO:0008006" key="5">
    <source>
        <dbReference type="Google" id="ProtNLM"/>
    </source>
</evidence>
<dbReference type="GeneID" id="20202993"/>
<feature type="signal peptide" evidence="1">
    <location>
        <begin position="1"/>
        <end position="19"/>
    </location>
</feature>
<name>T1F2E3_HELRO</name>
<proteinExistence type="predicted"/>
<reference evidence="2 4" key="2">
    <citation type="journal article" date="2013" name="Nature">
        <title>Insights into bilaterian evolution from three spiralian genomes.</title>
        <authorList>
            <person name="Simakov O."/>
            <person name="Marletaz F."/>
            <person name="Cho S.J."/>
            <person name="Edsinger-Gonzales E."/>
            <person name="Havlak P."/>
            <person name="Hellsten U."/>
            <person name="Kuo D.H."/>
            <person name="Larsson T."/>
            <person name="Lv J."/>
            <person name="Arendt D."/>
            <person name="Savage R."/>
            <person name="Osoegawa K."/>
            <person name="de Jong P."/>
            <person name="Grimwood J."/>
            <person name="Chapman J.A."/>
            <person name="Shapiro H."/>
            <person name="Aerts A."/>
            <person name="Otillar R.P."/>
            <person name="Terry A.Y."/>
            <person name="Boore J.L."/>
            <person name="Grigoriev I.V."/>
            <person name="Lindberg D.R."/>
            <person name="Seaver E.C."/>
            <person name="Weisblat D.A."/>
            <person name="Putnam N.H."/>
            <person name="Rokhsar D.S."/>
        </authorList>
    </citation>
    <scope>NUCLEOTIDE SEQUENCE</scope>
</reference>
<evidence type="ECO:0000313" key="3">
    <source>
        <dbReference type="EnsemblMetazoa" id="HelroP169877"/>
    </source>
</evidence>
<sequence length="266" mass="30184">MSDLCVVCLCVVCDRTVTAKQHALTCDVCTRWCHRKCGTGYTTYQYSKARQKNVQVPPRITFEIVKQATKREGDHLVSSDGHNLTVKSKTKKGKTTWVCAKKTNGCKTIVIQQDDNFTIKNEHTCQAIAGATGLAKIRAKSYQAAMEQPFTSALDIVNKNFLCADLKRDNQRHLLFATEDQLNSLRQAENWFMDGTFSVVKKPFFQLYTIHVFIKHNDKYVQIPTLFCLMSGKATKDYECIFEWTVGTGNLNVKICGHHLIMDKLV</sequence>
<evidence type="ECO:0000256" key="1">
    <source>
        <dbReference type="SAM" id="SignalP"/>
    </source>
</evidence>
<dbReference type="HOGENOM" id="CLU_1046879_0_0_1"/>
<protein>
    <recommendedName>
        <fullName evidence="5">FLYWCH-type domain-containing protein</fullName>
    </recommendedName>
</protein>